<sequence>MNNFSLFGLKSAVIFSILFILSGCDKLNSPKSENQPESTISSEQSAQILESYRENLIRGMRFEPVLEPWQVKEEEQLSLIRDLFEGLTAYDAQGNIVPAAAESWQTQDNKIWRFVLREGLMWSNGEPLTAQDFVFSWQALSQSQTPLKSYLLYLNLKNAKAVLDKKQPLKDLGISVENDRTLLISLDKPTPYLPEMLAHIALLPQYRDSSLQVSNGAYMFSSRDGKGIHLVKNPYYWKKESVSFKRVDYIPYDGEASLSGLDVVWDIGDTTNNVQYFPKLCSYFYEFNLRDPKLTDPLVRKAIASLVSVVNITHNEMPTGIPSSYFLPKAMLQGVDSKWEPVVAEQLLAQAKITEKQPLILQLSYDDTPLQRNIANRLARQLSESDLLRVETQPMSWQQLQKKRTKGEFQLIRSGWCGDFNHPMAFLGLFYSKSPDNKSGYANSKYDKLFEQALKSTSEKERSEIYLKLSEIIEQENVVLPLFQYTIPVYIASSVMGAKQNPIGSISSKDLWRKVETPE</sequence>
<dbReference type="Gene3D" id="3.10.105.10">
    <property type="entry name" value="Dipeptide-binding Protein, Domain 3"/>
    <property type="match status" value="1"/>
</dbReference>
<dbReference type="Gene3D" id="3.90.76.10">
    <property type="entry name" value="Dipeptide-binding Protein, Domain 1"/>
    <property type="match status" value="1"/>
</dbReference>
<dbReference type="InterPro" id="IPR000914">
    <property type="entry name" value="SBP_5_dom"/>
</dbReference>
<proteinExistence type="inferred from homology"/>
<dbReference type="CDD" id="cd08504">
    <property type="entry name" value="PBP2_OppA"/>
    <property type="match status" value="1"/>
</dbReference>
<keyword evidence="7" id="KW-1185">Reference proteome</keyword>
<evidence type="ECO:0000256" key="3">
    <source>
        <dbReference type="ARBA" id="ARBA00022448"/>
    </source>
</evidence>
<dbReference type="Proteomes" id="UP000663069">
    <property type="component" value="Chromosome"/>
</dbReference>
<evidence type="ECO:0000256" key="2">
    <source>
        <dbReference type="ARBA" id="ARBA00005695"/>
    </source>
</evidence>
<keyword evidence="4" id="KW-0732">Signal</keyword>
<evidence type="ECO:0000313" key="6">
    <source>
        <dbReference type="EMBL" id="QPB43221.1"/>
    </source>
</evidence>
<dbReference type="SUPFAM" id="SSF53850">
    <property type="entry name" value="Periplasmic binding protein-like II"/>
    <property type="match status" value="1"/>
</dbReference>
<name>A0ABX6V4P5_9PAST</name>
<feature type="domain" description="Solute-binding protein family 5" evidence="5">
    <location>
        <begin position="95"/>
        <end position="437"/>
    </location>
</feature>
<dbReference type="PIRSF" id="PIRSF002741">
    <property type="entry name" value="MppA"/>
    <property type="match status" value="1"/>
</dbReference>
<dbReference type="InterPro" id="IPR039424">
    <property type="entry name" value="SBP_5"/>
</dbReference>
<evidence type="ECO:0000256" key="4">
    <source>
        <dbReference type="ARBA" id="ARBA00022729"/>
    </source>
</evidence>
<protein>
    <submittedName>
        <fullName evidence="6">Peptide ABC transporter substrate-binding protein</fullName>
    </submittedName>
</protein>
<dbReference type="InterPro" id="IPR030678">
    <property type="entry name" value="Peptide/Ni-bd"/>
</dbReference>
<organism evidence="6 7">
    <name type="scientific">Rodentibacter haemolyticus</name>
    <dbReference type="NCBI Taxonomy" id="2778911"/>
    <lineage>
        <taxon>Bacteria</taxon>
        <taxon>Pseudomonadati</taxon>
        <taxon>Pseudomonadota</taxon>
        <taxon>Gammaproteobacteria</taxon>
        <taxon>Pasteurellales</taxon>
        <taxon>Pasteurellaceae</taxon>
        <taxon>Rodentibacter</taxon>
    </lineage>
</organism>
<evidence type="ECO:0000256" key="1">
    <source>
        <dbReference type="ARBA" id="ARBA00004196"/>
    </source>
</evidence>
<accession>A0ABX6V4P5</accession>
<dbReference type="RefSeq" id="WP_194812795.1">
    <property type="nucleotide sequence ID" value="NZ_CP063056.1"/>
</dbReference>
<evidence type="ECO:0000259" key="5">
    <source>
        <dbReference type="Pfam" id="PF00496"/>
    </source>
</evidence>
<dbReference type="PANTHER" id="PTHR30290:SF10">
    <property type="entry name" value="PERIPLASMIC OLIGOPEPTIDE-BINDING PROTEIN-RELATED"/>
    <property type="match status" value="1"/>
</dbReference>
<comment type="subcellular location">
    <subcellularLocation>
        <location evidence="1">Cell envelope</location>
    </subcellularLocation>
</comment>
<dbReference type="Pfam" id="PF00496">
    <property type="entry name" value="SBP_bac_5"/>
    <property type="match status" value="1"/>
</dbReference>
<dbReference type="EMBL" id="CP063056">
    <property type="protein sequence ID" value="QPB43221.1"/>
    <property type="molecule type" value="Genomic_DNA"/>
</dbReference>
<dbReference type="Gene3D" id="3.40.190.10">
    <property type="entry name" value="Periplasmic binding protein-like II"/>
    <property type="match status" value="1"/>
</dbReference>
<gene>
    <name evidence="6" type="ORF">IHV77_03700</name>
</gene>
<reference evidence="6 7" key="1">
    <citation type="submission" date="2020-10" db="EMBL/GenBank/DDBJ databases">
        <title>Genome Sequencing of Rodentibacter spp. strain DSM111151.</title>
        <authorList>
            <person name="Benga L."/>
            <person name="Lautwein T."/>
        </authorList>
    </citation>
    <scope>NUCLEOTIDE SEQUENCE [LARGE SCALE GENOMIC DNA]</scope>
    <source>
        <strain evidence="6 7">DSM 111151</strain>
    </source>
</reference>
<comment type="similarity">
    <text evidence="2">Belongs to the bacterial solute-binding protein 5 family.</text>
</comment>
<keyword evidence="3" id="KW-0813">Transport</keyword>
<dbReference type="PANTHER" id="PTHR30290">
    <property type="entry name" value="PERIPLASMIC BINDING COMPONENT OF ABC TRANSPORTER"/>
    <property type="match status" value="1"/>
</dbReference>
<evidence type="ECO:0000313" key="7">
    <source>
        <dbReference type="Proteomes" id="UP000663069"/>
    </source>
</evidence>